<dbReference type="GO" id="GO:0003676">
    <property type="term" value="F:nucleic acid binding"/>
    <property type="evidence" value="ECO:0007669"/>
    <property type="project" value="InterPro"/>
</dbReference>
<organism evidence="2">
    <name type="scientific">uncultured Sulfurovum sp</name>
    <dbReference type="NCBI Taxonomy" id="269237"/>
    <lineage>
        <taxon>Bacteria</taxon>
        <taxon>Pseudomonadati</taxon>
        <taxon>Campylobacterota</taxon>
        <taxon>Epsilonproteobacteria</taxon>
        <taxon>Campylobacterales</taxon>
        <taxon>Sulfurovaceae</taxon>
        <taxon>Sulfurovum</taxon>
        <taxon>environmental samples</taxon>
    </lineage>
</organism>
<accession>A0A6S6TNG5</accession>
<feature type="domain" description="Tc1-like transposase DDE" evidence="1">
    <location>
        <begin position="3"/>
        <end position="178"/>
    </location>
</feature>
<dbReference type="Gene3D" id="3.30.420.10">
    <property type="entry name" value="Ribonuclease H-like superfamily/Ribonuclease H"/>
    <property type="match status" value="1"/>
</dbReference>
<dbReference type="Pfam" id="PF13358">
    <property type="entry name" value="DDE_3"/>
    <property type="match status" value="1"/>
</dbReference>
<sequence>MVISSDEMTGIQALEQIAEELPMSQGKPVAIEFEYKRHGTQTLIAGFNVRTGQVHGICGDTRKEEDFTSFIEKTVESNPNYKKYHFVLDQLNTHKSESLVRLVAKHIGDKQNLGIKGKEGILESMKTREAYLMNPEHPILFHYTPKHCSWLNQIEIWFGILMKKVIKRGNFSSKEDLREKILRFIDYFNQTLAKPFTWTYRAKPLLV</sequence>
<dbReference type="AlphaFoldDB" id="A0A6S6TNG5"/>
<proteinExistence type="predicted"/>
<protein>
    <submittedName>
        <fullName evidence="2">Integrase core domain protein</fullName>
    </submittedName>
</protein>
<dbReference type="InterPro" id="IPR036397">
    <property type="entry name" value="RNaseH_sf"/>
</dbReference>
<evidence type="ECO:0000259" key="1">
    <source>
        <dbReference type="Pfam" id="PF13358"/>
    </source>
</evidence>
<reference evidence="2" key="1">
    <citation type="submission" date="2020-01" db="EMBL/GenBank/DDBJ databases">
        <authorList>
            <person name="Meier V. D."/>
            <person name="Meier V D."/>
        </authorList>
    </citation>
    <scope>NUCLEOTIDE SEQUENCE</scope>
    <source>
        <strain evidence="2">HLG_WM_MAG_05</strain>
    </source>
</reference>
<gene>
    <name evidence="2" type="ORF">HELGO_WM50453</name>
</gene>
<dbReference type="InterPro" id="IPR038717">
    <property type="entry name" value="Tc1-like_DDE_dom"/>
</dbReference>
<name>A0A6S6TNG5_9BACT</name>
<evidence type="ECO:0000313" key="2">
    <source>
        <dbReference type="EMBL" id="CAA6824351.1"/>
    </source>
</evidence>
<dbReference type="EMBL" id="CACVAU010000073">
    <property type="protein sequence ID" value="CAA6824351.1"/>
    <property type="molecule type" value="Genomic_DNA"/>
</dbReference>